<dbReference type="Gene3D" id="3.40.50.150">
    <property type="entry name" value="Vaccinia Virus protein VP39"/>
    <property type="match status" value="1"/>
</dbReference>
<proteinExistence type="inferred from homology"/>
<evidence type="ECO:0000313" key="11">
    <source>
        <dbReference type="EMBL" id="KAF2747022.1"/>
    </source>
</evidence>
<evidence type="ECO:0000256" key="4">
    <source>
        <dbReference type="ARBA" id="ARBA00017497"/>
    </source>
</evidence>
<organism evidence="11 12">
    <name type="scientific">Sporormia fimetaria CBS 119925</name>
    <dbReference type="NCBI Taxonomy" id="1340428"/>
    <lineage>
        <taxon>Eukaryota</taxon>
        <taxon>Fungi</taxon>
        <taxon>Dikarya</taxon>
        <taxon>Ascomycota</taxon>
        <taxon>Pezizomycotina</taxon>
        <taxon>Dothideomycetes</taxon>
        <taxon>Pleosporomycetidae</taxon>
        <taxon>Pleosporales</taxon>
        <taxon>Sporormiaceae</taxon>
        <taxon>Sporormia</taxon>
    </lineage>
</organism>
<keyword evidence="5 8" id="KW-0489">Methyltransferase</keyword>
<dbReference type="InterPro" id="IPR029063">
    <property type="entry name" value="SAM-dependent_MTases_sf"/>
</dbReference>
<evidence type="ECO:0000256" key="8">
    <source>
        <dbReference type="PIRNR" id="PIRNR016305"/>
    </source>
</evidence>
<keyword evidence="6 8" id="KW-0808">Transferase</keyword>
<dbReference type="EC" id="2.1.1.233" evidence="3 8"/>
<comment type="catalytic activity">
    <reaction evidence="1 8">
        <text>[phosphatase 2A protein]-C-terminal L-leucine + S-adenosyl-L-methionine = [phosphatase 2A protein]-C-terminal L-leucine methyl ester + S-adenosyl-L-homocysteine</text>
        <dbReference type="Rhea" id="RHEA:48544"/>
        <dbReference type="Rhea" id="RHEA-COMP:12134"/>
        <dbReference type="Rhea" id="RHEA-COMP:12135"/>
        <dbReference type="ChEBI" id="CHEBI:57856"/>
        <dbReference type="ChEBI" id="CHEBI:59789"/>
        <dbReference type="ChEBI" id="CHEBI:90516"/>
        <dbReference type="ChEBI" id="CHEBI:90517"/>
        <dbReference type="EC" id="2.1.1.233"/>
    </reaction>
</comment>
<dbReference type="PANTHER" id="PTHR13600">
    <property type="entry name" value="LEUCINE CARBOXYL METHYLTRANSFERASE"/>
    <property type="match status" value="1"/>
</dbReference>
<dbReference type="AlphaFoldDB" id="A0A6A6V8R5"/>
<protein>
    <recommendedName>
        <fullName evidence="4 8">Leucine carboxyl methyltransferase 1</fullName>
        <ecNumber evidence="3 8">2.1.1.233</ecNumber>
    </recommendedName>
</protein>
<evidence type="ECO:0000256" key="1">
    <source>
        <dbReference type="ARBA" id="ARBA00000724"/>
    </source>
</evidence>
<evidence type="ECO:0000256" key="2">
    <source>
        <dbReference type="ARBA" id="ARBA00010703"/>
    </source>
</evidence>
<reference evidence="11" key="1">
    <citation type="journal article" date="2020" name="Stud. Mycol.">
        <title>101 Dothideomycetes genomes: a test case for predicting lifestyles and emergence of pathogens.</title>
        <authorList>
            <person name="Haridas S."/>
            <person name="Albert R."/>
            <person name="Binder M."/>
            <person name="Bloem J."/>
            <person name="Labutti K."/>
            <person name="Salamov A."/>
            <person name="Andreopoulos B."/>
            <person name="Baker S."/>
            <person name="Barry K."/>
            <person name="Bills G."/>
            <person name="Bluhm B."/>
            <person name="Cannon C."/>
            <person name="Castanera R."/>
            <person name="Culley D."/>
            <person name="Daum C."/>
            <person name="Ezra D."/>
            <person name="Gonzalez J."/>
            <person name="Henrissat B."/>
            <person name="Kuo A."/>
            <person name="Liang C."/>
            <person name="Lipzen A."/>
            <person name="Lutzoni F."/>
            <person name="Magnuson J."/>
            <person name="Mondo S."/>
            <person name="Nolan M."/>
            <person name="Ohm R."/>
            <person name="Pangilinan J."/>
            <person name="Park H.-J."/>
            <person name="Ramirez L."/>
            <person name="Alfaro M."/>
            <person name="Sun H."/>
            <person name="Tritt A."/>
            <person name="Yoshinaga Y."/>
            <person name="Zwiers L.-H."/>
            <person name="Turgeon B."/>
            <person name="Goodwin S."/>
            <person name="Spatafora J."/>
            <person name="Crous P."/>
            <person name="Grigoriev I."/>
        </authorList>
    </citation>
    <scope>NUCLEOTIDE SEQUENCE</scope>
    <source>
        <strain evidence="11">CBS 119925</strain>
    </source>
</reference>
<feature type="binding site" evidence="9">
    <location>
        <position position="94"/>
    </location>
    <ligand>
        <name>S-adenosyl-L-methionine</name>
        <dbReference type="ChEBI" id="CHEBI:59789"/>
    </ligand>
</feature>
<comment type="similarity">
    <text evidence="2 8">Belongs to the methyltransferase superfamily. LCMT family.</text>
</comment>
<gene>
    <name evidence="11" type="ORF">M011DRAFT_444058</name>
</gene>
<keyword evidence="7 8" id="KW-0949">S-adenosyl-L-methionine</keyword>
<evidence type="ECO:0000256" key="6">
    <source>
        <dbReference type="ARBA" id="ARBA00022679"/>
    </source>
</evidence>
<evidence type="ECO:0000256" key="3">
    <source>
        <dbReference type="ARBA" id="ARBA00012834"/>
    </source>
</evidence>
<evidence type="ECO:0000256" key="7">
    <source>
        <dbReference type="ARBA" id="ARBA00022691"/>
    </source>
</evidence>
<feature type="compositionally biased region" description="Low complexity" evidence="10">
    <location>
        <begin position="33"/>
        <end position="43"/>
    </location>
</feature>
<accession>A0A6A6V8R5</accession>
<feature type="binding site" evidence="9">
    <location>
        <position position="221"/>
    </location>
    <ligand>
        <name>S-adenosyl-L-methionine</name>
        <dbReference type="ChEBI" id="CHEBI:59789"/>
    </ligand>
</feature>
<dbReference type="Pfam" id="PF04072">
    <property type="entry name" value="LCM"/>
    <property type="match status" value="1"/>
</dbReference>
<sequence>MSNTNIPDLRTLLASRRGGSTRRGARGPPGPPGSSQSGRGAAADDAVRNTDQDAAGSRVSCVELGYLNDPYAKLFATQPSTRRLPLLNRGSYVRTSAIDLLIDRFMSTAPGEPKQIVSLGAGTDTRFFRLQDKYPPAELVYHEIDFPLNTAAKLAAIQRHPQLFTKLPDKAASLTTGATSYSSSSYNVHALDLRSMADSTVEAAPPLPNLNPAIPTLILSEMCLIYLQASTVSSILSKFLTTYIPAPTPVSLILYEPILPNDAFGKVMTSNLASRNIQLPTLSVYPELGDQRARLKQYGFVDGARAADTEWLWRKWVSEEEKERVAGLEMLDELEELELLLRHYCIAWGWRDGGQGVFSKAWGELHDSAEQS</sequence>
<evidence type="ECO:0000256" key="9">
    <source>
        <dbReference type="PIRSR" id="PIRSR016305-1"/>
    </source>
</evidence>
<dbReference type="OrthoDB" id="203237at2759"/>
<dbReference type="EMBL" id="MU006574">
    <property type="protein sequence ID" value="KAF2747022.1"/>
    <property type="molecule type" value="Genomic_DNA"/>
</dbReference>
<evidence type="ECO:0000256" key="10">
    <source>
        <dbReference type="SAM" id="MobiDB-lite"/>
    </source>
</evidence>
<evidence type="ECO:0000313" key="12">
    <source>
        <dbReference type="Proteomes" id="UP000799440"/>
    </source>
</evidence>
<dbReference type="Proteomes" id="UP000799440">
    <property type="component" value="Unassembled WGS sequence"/>
</dbReference>
<dbReference type="PIRSF" id="PIRSF016305">
    <property type="entry name" value="LCM_mtfrase"/>
    <property type="match status" value="1"/>
</dbReference>
<dbReference type="PANTHER" id="PTHR13600:SF21">
    <property type="entry name" value="LEUCINE CARBOXYL METHYLTRANSFERASE 1"/>
    <property type="match status" value="1"/>
</dbReference>
<dbReference type="GO" id="GO:0018423">
    <property type="term" value="F:protein C-terminal leucine carboxyl O-methyltransferase activity"/>
    <property type="evidence" value="ECO:0007669"/>
    <property type="project" value="UniProtKB-EC"/>
</dbReference>
<feature type="binding site" evidence="9">
    <location>
        <begin position="192"/>
        <end position="193"/>
    </location>
    <ligand>
        <name>S-adenosyl-L-methionine</name>
        <dbReference type="ChEBI" id="CHEBI:59789"/>
    </ligand>
</feature>
<dbReference type="SUPFAM" id="SSF53335">
    <property type="entry name" value="S-adenosyl-L-methionine-dependent methyltransferases"/>
    <property type="match status" value="1"/>
</dbReference>
<feature type="region of interest" description="Disordered" evidence="10">
    <location>
        <begin position="1"/>
        <end position="54"/>
    </location>
</feature>
<comment type="function">
    <text evidence="8">Methylates the carboxyl group of the C-terminal leucine residue of protein phosphatase 2A catalytic subunits to form alpha-leucine ester residues.</text>
</comment>
<keyword evidence="12" id="KW-1185">Reference proteome</keyword>
<dbReference type="InterPro" id="IPR007213">
    <property type="entry name" value="Ppm1/Ppm2/Tcmp"/>
</dbReference>
<dbReference type="GO" id="GO:0032259">
    <property type="term" value="P:methylation"/>
    <property type="evidence" value="ECO:0007669"/>
    <property type="project" value="UniProtKB-KW"/>
</dbReference>
<feature type="binding site" evidence="9">
    <location>
        <position position="120"/>
    </location>
    <ligand>
        <name>S-adenosyl-L-methionine</name>
        <dbReference type="ChEBI" id="CHEBI:59789"/>
    </ligand>
</feature>
<name>A0A6A6V8R5_9PLEO</name>
<dbReference type="InterPro" id="IPR016651">
    <property type="entry name" value="LCMT1"/>
</dbReference>
<evidence type="ECO:0000256" key="5">
    <source>
        <dbReference type="ARBA" id="ARBA00022603"/>
    </source>
</evidence>